<dbReference type="PANTHER" id="PTHR36194:SF1">
    <property type="entry name" value="S-LAYER-LIKE PROTEIN"/>
    <property type="match status" value="1"/>
</dbReference>
<feature type="domain" description="PEGA" evidence="1">
    <location>
        <begin position="363"/>
        <end position="424"/>
    </location>
</feature>
<feature type="domain" description="PEGA" evidence="1">
    <location>
        <begin position="26"/>
        <end position="88"/>
    </location>
</feature>
<dbReference type="Pfam" id="PF08308">
    <property type="entry name" value="PEGA"/>
    <property type="match status" value="3"/>
</dbReference>
<dbReference type="RefSeq" id="WP_136082078.1">
    <property type="nucleotide sequence ID" value="NZ_CAAHFG010000003.1"/>
</dbReference>
<sequence>MKNTQLSTSFAAGLAIVMAISGCAPVTMDSTPSQARVYYKDNDKLIGKTPLKVNLVASNKELIVRKEGYFSKTVVLSPIDPDNITVVLAKRNMVLLVSKPEGAELFVEGVGRVGRTPYRLDYKKPHRTFTVKAPGYADQLFTVPEEPEGDVVIDLERTDMVIVESNPRNAEVYTADGKKVGTTPIAISATEKQVLRLCKEGYYDMPFAIDAETTSPHVLKMEREPIVIVYSEPEGATVVHRGVALGKTPFRQLVKEDMDLEISYDRHYGKKITIAPDSPRSVNVSLELKPYVVIKSNPVGAQLYRSGGVELLGTTPVEVLVEKDTAFEMHKQGFDIKPFMLSSESNREVVVPLREAISAMEKTVLIDSEPSGAKVYRPGGAEFIGETPLEQRLRGERTFELQLDGFKTKIVTVAPDSADNVTFALAKDESARNVTVSDPLLNTPSSF</sequence>
<name>A0A6C2UBB7_PONDE</name>
<feature type="domain" description="PEGA" evidence="1">
    <location>
        <begin position="161"/>
        <end position="205"/>
    </location>
</feature>
<organism evidence="2 3">
    <name type="scientific">Pontiella desulfatans</name>
    <dbReference type="NCBI Taxonomy" id="2750659"/>
    <lineage>
        <taxon>Bacteria</taxon>
        <taxon>Pseudomonadati</taxon>
        <taxon>Kiritimatiellota</taxon>
        <taxon>Kiritimatiellia</taxon>
        <taxon>Kiritimatiellales</taxon>
        <taxon>Pontiellaceae</taxon>
        <taxon>Pontiella</taxon>
    </lineage>
</organism>
<gene>
    <name evidence="2" type="ORF">PDESU_05177</name>
</gene>
<dbReference type="EMBL" id="CAAHFG010000003">
    <property type="protein sequence ID" value="VGO16586.1"/>
    <property type="molecule type" value="Genomic_DNA"/>
</dbReference>
<evidence type="ECO:0000259" key="1">
    <source>
        <dbReference type="Pfam" id="PF08308"/>
    </source>
</evidence>
<dbReference type="AlphaFoldDB" id="A0A6C2UBB7"/>
<dbReference type="PANTHER" id="PTHR36194">
    <property type="entry name" value="S-LAYER-LIKE PROTEIN"/>
    <property type="match status" value="1"/>
</dbReference>
<dbReference type="InterPro" id="IPR013229">
    <property type="entry name" value="PEGA"/>
</dbReference>
<keyword evidence="3" id="KW-1185">Reference proteome</keyword>
<proteinExistence type="predicted"/>
<evidence type="ECO:0000313" key="2">
    <source>
        <dbReference type="EMBL" id="VGO16586.1"/>
    </source>
</evidence>
<dbReference type="PROSITE" id="PS51257">
    <property type="entry name" value="PROKAR_LIPOPROTEIN"/>
    <property type="match status" value="1"/>
</dbReference>
<dbReference type="Proteomes" id="UP000366872">
    <property type="component" value="Unassembled WGS sequence"/>
</dbReference>
<reference evidence="2 3" key="1">
    <citation type="submission" date="2019-04" db="EMBL/GenBank/DDBJ databases">
        <authorList>
            <person name="Van Vliet M D."/>
        </authorList>
    </citation>
    <scope>NUCLEOTIDE SEQUENCE [LARGE SCALE GENOMIC DNA]</scope>
    <source>
        <strain evidence="2 3">F1</strain>
    </source>
</reference>
<protein>
    <recommendedName>
        <fullName evidence="1">PEGA domain-containing protein</fullName>
    </recommendedName>
</protein>
<accession>A0A6C2UBB7</accession>
<evidence type="ECO:0000313" key="3">
    <source>
        <dbReference type="Proteomes" id="UP000366872"/>
    </source>
</evidence>